<evidence type="ECO:0000259" key="3">
    <source>
        <dbReference type="Pfam" id="PF00125"/>
    </source>
</evidence>
<dbReference type="GO" id="GO:0003677">
    <property type="term" value="F:DNA binding"/>
    <property type="evidence" value="ECO:0007669"/>
    <property type="project" value="InterPro"/>
</dbReference>
<evidence type="ECO:0000313" key="4">
    <source>
        <dbReference type="EMBL" id="ARC76919.1"/>
    </source>
</evidence>
<dbReference type="EMBL" id="KY212685">
    <property type="protein sequence ID" value="ARC76919.1"/>
    <property type="molecule type" value="Genomic_DNA"/>
</dbReference>
<dbReference type="PANTHER" id="PTHR45810">
    <property type="entry name" value="HISTONE H3.2"/>
    <property type="match status" value="1"/>
</dbReference>
<comment type="similarity">
    <text evidence="1">Belongs to the histone H3 family.</text>
</comment>
<name>A0A1V0HS51_DROVI</name>
<dbReference type="Pfam" id="PF00125">
    <property type="entry name" value="Histone"/>
    <property type="match status" value="1"/>
</dbReference>
<protein>
    <submittedName>
        <fullName evidence="4">Cid5</fullName>
    </submittedName>
</protein>
<dbReference type="PANTHER" id="PTHR45810:SF1">
    <property type="entry name" value="HISTONE H3-LIKE CENTROMERIC PROTEIN A"/>
    <property type="match status" value="1"/>
</dbReference>
<evidence type="ECO:0000256" key="1">
    <source>
        <dbReference type="ARBA" id="ARBA00010343"/>
    </source>
</evidence>
<feature type="domain" description="Core Histone H2A/H2B/H3" evidence="3">
    <location>
        <begin position="118"/>
        <end position="197"/>
    </location>
</feature>
<reference evidence="4" key="1">
    <citation type="journal article" date="2017" name="Mol. Biol. Evol.">
        <title>Recurrent gene duplication leads to diverse repertoires of centromeric histones in Drosophila species.</title>
        <authorList>
            <person name="Kursel L.E."/>
            <person name="Malik H.S."/>
        </authorList>
    </citation>
    <scope>NUCLEOTIDE SEQUENCE</scope>
    <source>
        <strain evidence="4">15010-1051.08</strain>
    </source>
</reference>
<gene>
    <name evidence="4" type="primary">Cid5</name>
</gene>
<dbReference type="GO" id="GO:0046982">
    <property type="term" value="F:protein heterodimerization activity"/>
    <property type="evidence" value="ECO:0007669"/>
    <property type="project" value="InterPro"/>
</dbReference>
<dbReference type="InterPro" id="IPR009072">
    <property type="entry name" value="Histone-fold"/>
</dbReference>
<dbReference type="AlphaFoldDB" id="A0A1V0HS51"/>
<dbReference type="GO" id="GO:0030527">
    <property type="term" value="F:structural constituent of chromatin"/>
    <property type="evidence" value="ECO:0007669"/>
    <property type="project" value="InterPro"/>
</dbReference>
<dbReference type="SUPFAM" id="SSF47113">
    <property type="entry name" value="Histone-fold"/>
    <property type="match status" value="1"/>
</dbReference>
<accession>A0A1V0HS51</accession>
<dbReference type="PRINTS" id="PR00622">
    <property type="entry name" value="HISTONEH3"/>
</dbReference>
<dbReference type="Gene3D" id="1.10.20.10">
    <property type="entry name" value="Histone, subunit A"/>
    <property type="match status" value="1"/>
</dbReference>
<dbReference type="InterPro" id="IPR000164">
    <property type="entry name" value="Histone_H3/CENP-A"/>
</dbReference>
<evidence type="ECO:0000256" key="2">
    <source>
        <dbReference type="SAM" id="MobiDB-lite"/>
    </source>
</evidence>
<dbReference type="InterPro" id="IPR007125">
    <property type="entry name" value="H2A/H2B/H3"/>
</dbReference>
<dbReference type="GO" id="GO:0000786">
    <property type="term" value="C:nucleosome"/>
    <property type="evidence" value="ECO:0007669"/>
    <property type="project" value="InterPro"/>
</dbReference>
<dbReference type="SMART" id="SM00428">
    <property type="entry name" value="H3"/>
    <property type="match status" value="1"/>
</dbReference>
<feature type="compositionally biased region" description="Pro residues" evidence="2">
    <location>
        <begin position="75"/>
        <end position="100"/>
    </location>
</feature>
<dbReference type="OrthoDB" id="420022at2759"/>
<organism evidence="4">
    <name type="scientific">Drosophila virilis</name>
    <name type="common">Fruit fly</name>
    <dbReference type="NCBI Taxonomy" id="7244"/>
    <lineage>
        <taxon>Eukaryota</taxon>
        <taxon>Metazoa</taxon>
        <taxon>Ecdysozoa</taxon>
        <taxon>Arthropoda</taxon>
        <taxon>Hexapoda</taxon>
        <taxon>Insecta</taxon>
        <taxon>Pterygota</taxon>
        <taxon>Neoptera</taxon>
        <taxon>Endopterygota</taxon>
        <taxon>Diptera</taxon>
        <taxon>Brachycera</taxon>
        <taxon>Muscomorpha</taxon>
        <taxon>Ephydroidea</taxon>
        <taxon>Drosophilidae</taxon>
        <taxon>Drosophila</taxon>
    </lineage>
</organism>
<feature type="region of interest" description="Disordered" evidence="2">
    <location>
        <begin position="37"/>
        <end position="109"/>
    </location>
</feature>
<proteinExistence type="inferred from homology"/>
<sequence>MSQANAQSSNGSLDESDLTAAFDLNVLGMLAIEQRCSTTRKQKQQLQGEEETGVANLESPVAGEEPAPDTVAVTEPPPPSPSSPPPPLRTPSPPQLPPPTRTTRRKQPYPLQRAALFRREVRTLQRSPHFMIPRLSFGRVVREIMLKHTESPFRITIGALEALQSATEMFLTQRFQDSYLMTLHRSRVTLEVRDMALMAFVCKLHGQL</sequence>